<organism evidence="3 4">
    <name type="scientific">Folsomia candida</name>
    <name type="common">Springtail</name>
    <dbReference type="NCBI Taxonomy" id="158441"/>
    <lineage>
        <taxon>Eukaryota</taxon>
        <taxon>Metazoa</taxon>
        <taxon>Ecdysozoa</taxon>
        <taxon>Arthropoda</taxon>
        <taxon>Hexapoda</taxon>
        <taxon>Collembola</taxon>
        <taxon>Entomobryomorpha</taxon>
        <taxon>Isotomoidea</taxon>
        <taxon>Isotomidae</taxon>
        <taxon>Proisotominae</taxon>
        <taxon>Folsomia</taxon>
    </lineage>
</organism>
<feature type="region of interest" description="Disordered" evidence="1">
    <location>
        <begin position="566"/>
        <end position="593"/>
    </location>
</feature>
<dbReference type="EMBL" id="LNIX01000014">
    <property type="protein sequence ID" value="OXA46722.1"/>
    <property type="molecule type" value="Genomic_DNA"/>
</dbReference>
<feature type="region of interest" description="Disordered" evidence="1">
    <location>
        <begin position="222"/>
        <end position="245"/>
    </location>
</feature>
<keyword evidence="2" id="KW-0812">Transmembrane</keyword>
<feature type="compositionally biased region" description="Basic and acidic residues" evidence="1">
    <location>
        <begin position="578"/>
        <end position="588"/>
    </location>
</feature>
<accession>A0A226DMF8</accession>
<comment type="caution">
    <text evidence="3">The sequence shown here is derived from an EMBL/GenBank/DDBJ whole genome shotgun (WGS) entry which is preliminary data.</text>
</comment>
<dbReference type="Proteomes" id="UP000198287">
    <property type="component" value="Unassembled WGS sequence"/>
</dbReference>
<gene>
    <name evidence="3" type="ORF">Fcan01_18328</name>
</gene>
<name>A0A226DMF8_FOLCA</name>
<dbReference type="AlphaFoldDB" id="A0A226DMF8"/>
<evidence type="ECO:0000256" key="1">
    <source>
        <dbReference type="SAM" id="MobiDB-lite"/>
    </source>
</evidence>
<evidence type="ECO:0000313" key="4">
    <source>
        <dbReference type="Proteomes" id="UP000198287"/>
    </source>
</evidence>
<feature type="region of interest" description="Disordered" evidence="1">
    <location>
        <begin position="39"/>
        <end position="67"/>
    </location>
</feature>
<keyword evidence="4" id="KW-1185">Reference proteome</keyword>
<feature type="region of interest" description="Disordered" evidence="1">
    <location>
        <begin position="181"/>
        <end position="204"/>
    </location>
</feature>
<proteinExistence type="predicted"/>
<sequence>MKNFKVFGVIISHLLFVLVPIILVLTKESQSASVSWTKKSQSASVSSQHKSQPASVSINKSQAASISPNKRTTNAVIHDILQNKEIFPSPKLSIGHFGGDDALPFSSDKLQDKPGNNYTDKISALLNSDPLSRREARLIIGALDRKTCFAKVLCGLGSQEPDKHTDLLNDYAYLMGEVLGTSQEEQDNPKKSNKNNKKTKNKLPQESILTDIWDEFSVAKESLDKDDDESDEEQDDATTSRERPDRFDLDEYRVLHGKVDHFPARHAVMPPFHPFRPPLPRRRIKIIRPKLYLGRVRIGRKLARQCRQLGGGDGHGEDSRKYKCPYDDAQMGTIVTKLRQTMRGENGGSVLNTVGQGALSGASQAMSLLRGAANTLKSSVTSPEKMNVVINLHQNMTMPGGGNQQMSGFAVTGPAFYGSSSPALPSSNESQILPHSEESHLGGGVRFNPFYIIPLGGNSPQSPPPPPIPTTTPAPFIPTTTLEPLQQLIGFLYSVGYANESTPEPDLDRPLTLADLAMLTNSKKPISHEHNDDESEEIFDNSRNKDKSIYADKEGIVRIKFSRRSGRFQREDEEEDQSTIKKQDRSGQPEEQWDNVPVPALIFRTFMRFVSYMGARVG</sequence>
<keyword evidence="2" id="KW-0472">Membrane</keyword>
<protein>
    <submittedName>
        <fullName evidence="3">Uncharacterized protein</fullName>
    </submittedName>
</protein>
<feature type="compositionally biased region" description="Polar residues" evidence="1">
    <location>
        <begin position="53"/>
        <end position="67"/>
    </location>
</feature>
<feature type="compositionally biased region" description="Low complexity" evidence="1">
    <location>
        <begin position="39"/>
        <end position="52"/>
    </location>
</feature>
<feature type="transmembrane region" description="Helical" evidence="2">
    <location>
        <begin position="6"/>
        <end position="25"/>
    </location>
</feature>
<feature type="compositionally biased region" description="Basic residues" evidence="1">
    <location>
        <begin position="191"/>
        <end position="201"/>
    </location>
</feature>
<reference evidence="3 4" key="1">
    <citation type="submission" date="2015-12" db="EMBL/GenBank/DDBJ databases">
        <title>The genome of Folsomia candida.</title>
        <authorList>
            <person name="Faddeeva A."/>
            <person name="Derks M.F."/>
            <person name="Anvar Y."/>
            <person name="Smit S."/>
            <person name="Van Straalen N."/>
            <person name="Roelofs D."/>
        </authorList>
    </citation>
    <scope>NUCLEOTIDE SEQUENCE [LARGE SCALE GENOMIC DNA]</scope>
    <source>
        <strain evidence="3 4">VU population</strain>
        <tissue evidence="3">Whole body</tissue>
    </source>
</reference>
<evidence type="ECO:0000313" key="3">
    <source>
        <dbReference type="EMBL" id="OXA46722.1"/>
    </source>
</evidence>
<evidence type="ECO:0000256" key="2">
    <source>
        <dbReference type="SAM" id="Phobius"/>
    </source>
</evidence>
<keyword evidence="2" id="KW-1133">Transmembrane helix</keyword>
<feature type="region of interest" description="Disordered" evidence="1">
    <location>
        <begin position="524"/>
        <end position="543"/>
    </location>
</feature>
<feature type="compositionally biased region" description="Acidic residues" evidence="1">
    <location>
        <begin position="224"/>
        <end position="236"/>
    </location>
</feature>